<dbReference type="Proteomes" id="UP000220251">
    <property type="component" value="Unassembled WGS sequence"/>
</dbReference>
<dbReference type="Pfam" id="PF01554">
    <property type="entry name" value="MatE"/>
    <property type="match status" value="2"/>
</dbReference>
<feature type="transmembrane region" description="Helical" evidence="2">
    <location>
        <begin position="272"/>
        <end position="289"/>
    </location>
</feature>
<evidence type="ECO:0000313" key="3">
    <source>
        <dbReference type="EMBL" id="CRX39552.1"/>
    </source>
</evidence>
<dbReference type="InterPro" id="IPR050222">
    <property type="entry name" value="MATE_MdtK"/>
</dbReference>
<feature type="transmembrane region" description="Helical" evidence="2">
    <location>
        <begin position="98"/>
        <end position="122"/>
    </location>
</feature>
<feature type="transmembrane region" description="Helical" evidence="2">
    <location>
        <begin position="425"/>
        <end position="443"/>
    </location>
</feature>
<dbReference type="PANTHER" id="PTHR43298:SF2">
    <property type="entry name" value="FMN_FAD EXPORTER YEEO-RELATED"/>
    <property type="match status" value="1"/>
</dbReference>
<feature type="transmembrane region" description="Helical" evidence="2">
    <location>
        <begin position="59"/>
        <end position="78"/>
    </location>
</feature>
<organism evidence="3 4">
    <name type="scientific">Estrella lausannensis</name>
    <dbReference type="NCBI Taxonomy" id="483423"/>
    <lineage>
        <taxon>Bacteria</taxon>
        <taxon>Pseudomonadati</taxon>
        <taxon>Chlamydiota</taxon>
        <taxon>Chlamydiia</taxon>
        <taxon>Parachlamydiales</taxon>
        <taxon>Candidatus Criblamydiaceae</taxon>
        <taxon>Estrella</taxon>
    </lineage>
</organism>
<dbReference type="CDD" id="cd13133">
    <property type="entry name" value="MATE_like_7"/>
    <property type="match status" value="1"/>
</dbReference>
<proteinExistence type="predicted"/>
<dbReference type="EMBL" id="CWGJ01000028">
    <property type="protein sequence ID" value="CRX39552.1"/>
    <property type="molecule type" value="Genomic_DNA"/>
</dbReference>
<feature type="transmembrane region" description="Helical" evidence="2">
    <location>
        <begin position="20"/>
        <end position="38"/>
    </location>
</feature>
<protein>
    <submittedName>
        <fullName evidence="3">Putative membrane protein</fullName>
    </submittedName>
</protein>
<reference evidence="4" key="1">
    <citation type="submission" date="2015-06" db="EMBL/GenBank/DDBJ databases">
        <authorList>
            <person name="Bertelli C."/>
        </authorList>
    </citation>
    <scope>NUCLEOTIDE SEQUENCE [LARGE SCALE GENOMIC DNA]</scope>
    <source>
        <strain evidence="4">CRIB-30</strain>
    </source>
</reference>
<keyword evidence="2" id="KW-1133">Transmembrane helix</keyword>
<name>A0A0H5DS81_9BACT</name>
<feature type="transmembrane region" description="Helical" evidence="2">
    <location>
        <begin position="324"/>
        <end position="346"/>
    </location>
</feature>
<dbReference type="GO" id="GO:0042910">
    <property type="term" value="F:xenobiotic transmembrane transporter activity"/>
    <property type="evidence" value="ECO:0007669"/>
    <property type="project" value="InterPro"/>
</dbReference>
<dbReference type="GO" id="GO:0005886">
    <property type="term" value="C:plasma membrane"/>
    <property type="evidence" value="ECO:0007669"/>
    <property type="project" value="TreeGrafter"/>
</dbReference>
<dbReference type="AlphaFoldDB" id="A0A0H5DS81"/>
<evidence type="ECO:0000313" key="4">
    <source>
        <dbReference type="Proteomes" id="UP000220251"/>
    </source>
</evidence>
<feature type="transmembrane region" description="Helical" evidence="2">
    <location>
        <begin position="366"/>
        <end position="384"/>
    </location>
</feature>
<dbReference type="RefSeq" id="WP_098039411.1">
    <property type="nucleotide sequence ID" value="NZ_CWGJ01000028.1"/>
</dbReference>
<feature type="transmembrane region" description="Helical" evidence="2">
    <location>
        <begin position="198"/>
        <end position="220"/>
    </location>
</feature>
<accession>A0A0H5DS81</accession>
<dbReference type="OrthoDB" id="9780160at2"/>
<feature type="transmembrane region" description="Helical" evidence="2">
    <location>
        <begin position="134"/>
        <end position="156"/>
    </location>
</feature>
<gene>
    <name evidence="3" type="ORF">ELAC_2232</name>
</gene>
<keyword evidence="4" id="KW-1185">Reference proteome</keyword>
<evidence type="ECO:0000256" key="2">
    <source>
        <dbReference type="SAM" id="Phobius"/>
    </source>
</evidence>
<dbReference type="InterPro" id="IPR002528">
    <property type="entry name" value="MATE_fam"/>
</dbReference>
<keyword evidence="2" id="KW-0812">Transmembrane</keyword>
<dbReference type="GO" id="GO:0015297">
    <property type="term" value="F:antiporter activity"/>
    <property type="evidence" value="ECO:0007669"/>
    <property type="project" value="InterPro"/>
</dbReference>
<keyword evidence="2" id="KW-0472">Membrane</keyword>
<keyword evidence="1" id="KW-0813">Transport</keyword>
<feature type="transmembrane region" description="Helical" evidence="2">
    <location>
        <begin position="396"/>
        <end position="419"/>
    </location>
</feature>
<sequence>MKPSYQLTKHPLGSIREFWAMSWPLMIGLMSSTLMMFADRLFLSRFDPMALNAAASGGIAYYMFLVMPMGVAAISEVLVGRLHGENSCARAGSSVWQFIHMALLSLPVFLLISWAAPGLIFFGSGNTEYETAYFSTLMLFGPAQLIQISLAGFFIAIGSVRIVTITALIGNAINIILDWLLIFGAGSIPALGVEGASLATGIAQSCQVLLLLLVFLSSGYRKEYGTASIGISRGVMKEGLSIGMPSGLGHLMEVICHFLFFRMIMSVSQEQMSLVAMVQSFYVLSSFIIEAESKAAGAIASNLLGGKAYSYLGKVLKSAFSLHTLFSSGLMLIAILFPGALLKLFLAEENVASFTRSGFDASFTTALFYMSLFFLLDGLSWILIGFIQAAGDTRYIFYVSASVHWIAYILPTAWLIYLGKGGADVAWMIIASMSFFTFSLYFIRYWRGSYLKAYQASV</sequence>
<dbReference type="PANTHER" id="PTHR43298">
    <property type="entry name" value="MULTIDRUG RESISTANCE PROTEIN NORM-RELATED"/>
    <property type="match status" value="1"/>
</dbReference>
<feature type="transmembrane region" description="Helical" evidence="2">
    <location>
        <begin position="240"/>
        <end position="260"/>
    </location>
</feature>
<evidence type="ECO:0000256" key="1">
    <source>
        <dbReference type="ARBA" id="ARBA00022448"/>
    </source>
</evidence>
<feature type="transmembrane region" description="Helical" evidence="2">
    <location>
        <begin position="162"/>
        <end position="186"/>
    </location>
</feature>